<evidence type="ECO:0000313" key="2">
    <source>
        <dbReference type="EMBL" id="MFC4695018.1"/>
    </source>
</evidence>
<keyword evidence="1" id="KW-0812">Transmembrane</keyword>
<protein>
    <submittedName>
        <fullName evidence="2">Carbon monoxide dehydrogenase subunit G</fullName>
    </submittedName>
</protein>
<dbReference type="Gene3D" id="3.30.530.20">
    <property type="match status" value="1"/>
</dbReference>
<dbReference type="PANTHER" id="PTHR38588">
    <property type="entry name" value="BLL0334 PROTEIN"/>
    <property type="match status" value="1"/>
</dbReference>
<comment type="caution">
    <text evidence="2">The sequence shown here is derived from an EMBL/GenBank/DDBJ whole genome shotgun (WGS) entry which is preliminary data.</text>
</comment>
<dbReference type="InterPro" id="IPR010419">
    <property type="entry name" value="CO_DH_gsu"/>
</dbReference>
<accession>A0ABV9LLN7</accession>
<keyword evidence="1" id="KW-1133">Transmembrane helix</keyword>
<feature type="transmembrane region" description="Helical" evidence="1">
    <location>
        <begin position="202"/>
        <end position="223"/>
    </location>
</feature>
<sequence length="228" mass="23145">MNLDGSAVLHGTPEEVWRVVTDPAVLARTIPGCESLQRTGEDEYRMDVSVGVGAIRGTYAGEVRLTDQQPHSSYVMHASGAGAPGNVRAKVTIDLEPHEEGTTLSYSADAVVGGPVAGVGQRMISGVAKRMAGQFFAAIDRELTEGAPVAAAPAAARATSAAVSSTEAPAAVPAGTPAAPEPQVFRRAEAPAAAPSSDVQTLAVGALGGAGLTLLGVLVGWLLGRRTR</sequence>
<dbReference type="SUPFAM" id="SSF55961">
    <property type="entry name" value="Bet v1-like"/>
    <property type="match status" value="1"/>
</dbReference>
<proteinExistence type="predicted"/>
<name>A0ABV9LLN7_9ACTN</name>
<keyword evidence="3" id="KW-1185">Reference proteome</keyword>
<dbReference type="InterPro" id="IPR023393">
    <property type="entry name" value="START-like_dom_sf"/>
</dbReference>
<evidence type="ECO:0000256" key="1">
    <source>
        <dbReference type="SAM" id="Phobius"/>
    </source>
</evidence>
<dbReference type="CDD" id="cd05018">
    <property type="entry name" value="CoxG"/>
    <property type="match status" value="1"/>
</dbReference>
<keyword evidence="1" id="KW-0472">Membrane</keyword>
<dbReference type="RefSeq" id="WP_387991124.1">
    <property type="nucleotide sequence ID" value="NZ_JBHSGR010000019.1"/>
</dbReference>
<reference evidence="3" key="1">
    <citation type="journal article" date="2019" name="Int. J. Syst. Evol. Microbiol.">
        <title>The Global Catalogue of Microorganisms (GCM) 10K type strain sequencing project: providing services to taxonomists for standard genome sequencing and annotation.</title>
        <authorList>
            <consortium name="The Broad Institute Genomics Platform"/>
            <consortium name="The Broad Institute Genome Sequencing Center for Infectious Disease"/>
            <person name="Wu L."/>
            <person name="Ma J."/>
        </authorList>
    </citation>
    <scope>NUCLEOTIDE SEQUENCE [LARGE SCALE GENOMIC DNA]</scope>
    <source>
        <strain evidence="3">CCUG 62763</strain>
    </source>
</reference>
<dbReference type="Proteomes" id="UP001596025">
    <property type="component" value="Unassembled WGS sequence"/>
</dbReference>
<dbReference type="EMBL" id="JBHSGR010000019">
    <property type="protein sequence ID" value="MFC4695018.1"/>
    <property type="molecule type" value="Genomic_DNA"/>
</dbReference>
<dbReference type="PANTHER" id="PTHR38588:SF1">
    <property type="entry name" value="BLL0334 PROTEIN"/>
    <property type="match status" value="1"/>
</dbReference>
<organism evidence="2 3">
    <name type="scientific">Geodermatophilus arenarius</name>
    <dbReference type="NCBI Taxonomy" id="1137990"/>
    <lineage>
        <taxon>Bacteria</taxon>
        <taxon>Bacillati</taxon>
        <taxon>Actinomycetota</taxon>
        <taxon>Actinomycetes</taxon>
        <taxon>Geodermatophilales</taxon>
        <taxon>Geodermatophilaceae</taxon>
        <taxon>Geodermatophilus</taxon>
    </lineage>
</organism>
<evidence type="ECO:0000313" key="3">
    <source>
        <dbReference type="Proteomes" id="UP001596025"/>
    </source>
</evidence>
<gene>
    <name evidence="2" type="ORF">ACFO3M_16590</name>
</gene>
<dbReference type="Pfam" id="PF06240">
    <property type="entry name" value="COXG"/>
    <property type="match status" value="1"/>
</dbReference>